<keyword evidence="2" id="KW-0813">Transport</keyword>
<reference evidence="12 13" key="1">
    <citation type="journal article" date="2024" name="Commun. Biol.">
        <title>Comparative genomic analysis of thermophilic fungi reveals convergent evolutionary adaptations and gene losses.</title>
        <authorList>
            <person name="Steindorff A.S."/>
            <person name="Aguilar-Pontes M.V."/>
            <person name="Robinson A.J."/>
            <person name="Andreopoulos B."/>
            <person name="LaButti K."/>
            <person name="Kuo A."/>
            <person name="Mondo S."/>
            <person name="Riley R."/>
            <person name="Otillar R."/>
            <person name="Haridas S."/>
            <person name="Lipzen A."/>
            <person name="Grimwood J."/>
            <person name="Schmutz J."/>
            <person name="Clum A."/>
            <person name="Reid I.D."/>
            <person name="Moisan M.C."/>
            <person name="Butler G."/>
            <person name="Nguyen T.T.M."/>
            <person name="Dewar K."/>
            <person name="Conant G."/>
            <person name="Drula E."/>
            <person name="Henrissat B."/>
            <person name="Hansel C."/>
            <person name="Singer S."/>
            <person name="Hutchinson M.I."/>
            <person name="de Vries R.P."/>
            <person name="Natvig D.O."/>
            <person name="Powell A.J."/>
            <person name="Tsang A."/>
            <person name="Grigoriev I.V."/>
        </authorList>
    </citation>
    <scope>NUCLEOTIDE SEQUENCE [LARGE SCALE GENOMIC DNA]</scope>
    <source>
        <strain evidence="12 13">ATCC 22073</strain>
    </source>
</reference>
<dbReference type="Pfam" id="PF26547">
    <property type="entry name" value="PDZD8_N"/>
    <property type="match status" value="1"/>
</dbReference>
<name>A0ABR4DGD1_9PEZI</name>
<dbReference type="GeneID" id="98122411"/>
<evidence type="ECO:0000313" key="13">
    <source>
        <dbReference type="Proteomes" id="UP001600064"/>
    </source>
</evidence>
<accession>A0ABR4DGD1</accession>
<feature type="compositionally biased region" description="Low complexity" evidence="9">
    <location>
        <begin position="928"/>
        <end position="984"/>
    </location>
</feature>
<keyword evidence="13" id="KW-1185">Reference proteome</keyword>
<evidence type="ECO:0000256" key="9">
    <source>
        <dbReference type="SAM" id="MobiDB-lite"/>
    </source>
</evidence>
<feature type="domain" description="SMP-LTD" evidence="11">
    <location>
        <begin position="280"/>
        <end position="471"/>
    </location>
</feature>
<keyword evidence="7" id="KW-0446">Lipid-binding</keyword>
<feature type="transmembrane region" description="Helical" evidence="10">
    <location>
        <begin position="7"/>
        <end position="31"/>
    </location>
</feature>
<feature type="compositionally biased region" description="Basic and acidic residues" evidence="9">
    <location>
        <begin position="668"/>
        <end position="684"/>
    </location>
</feature>
<dbReference type="RefSeq" id="XP_070868131.1">
    <property type="nucleotide sequence ID" value="XM_071007767.1"/>
</dbReference>
<dbReference type="InterPro" id="IPR031468">
    <property type="entry name" value="SMP_LBD"/>
</dbReference>
<keyword evidence="4" id="KW-0256">Endoplasmic reticulum</keyword>
<feature type="compositionally biased region" description="Low complexity" evidence="9">
    <location>
        <begin position="725"/>
        <end position="736"/>
    </location>
</feature>
<sequence length="1034" mass="110271">MGWPAFLLAYFLGGITFLPLLVLVIFAHAYLTLPRRPDAERSGSSGADGLVQPGDDVELLKAVRKDNAKFRPVHHEQNVAAGYFAVCREYTPMGINAKPIERSTPVGSTTVAAPSPSVYQTMYRSIFDRKQAPGPLDGKNGASQRPKKAGNVFYVVLRHGHLMLFDDEEQLEVRHVVSLAHHDISVYSGEDVTPEGELWIKRNAICLSRRTDGPELGPDTQVSKPFYLFSENCSAKEDFYFALLRNQEETLTAQGRAPTPMRFDVQHMISLVQKLHSSEEHMQTRWLNAMVGRVFLGIHRTHDIENFIRQKLTKKISRVKRPSFLSNISIKAIDTGDAAPYFTNPRLKDLTVEGECGIEADVRYTGNFRLEVAATARIDLGSRFKAREVNMVLAVVLRKLEGHALLRIKPPPSNRIWFSFQQMPKIEMTIEPIVSSRQITYTLILRQIENRIKEVIAETIVLPFWDDTPFFNTEHKKWRGGIFHEEVARPCADRESAAAQEGGLDEAERPEETPAAPDSDVPHLEKSHSAPVLEKKKSVGLLGKKLTHKTSGTELASSSSSATSVEFKPEANPEAKNTTSSPPTIAVPFVQPSSPTVGTIATNAEEFRPASLPSDKGSVISTMATLAGTPLSTSPASPAPVTASNASRPYITSKSSSRSSSTSSQHATDNERDDDKAPQPRRDTISSIESNGEATSATPSLKSSATIRSQAGTISRGLFGRRDTVSSASSVGSQSGTNESTKRNALAAVANAAASAKRWGLNAFQRRNDDSTGRGADGTPTLDLSQPMGRGHPLPPPGTPLPMPERITAISAAHIPKRKPVTPVAVNPPAAAGYKPAEPAKSPVNQQPQPSPHHKRWQIQADSDDPQSTLLVVAAPVVDSEPTTPLGGTHSPGYAASFVVKEAKAASTGTSVDSLAGQEDGPAAPVMNENAGSVAAAAPAAATPGTESSSGSSLSAATEAGAAEGDGNEALPKVTAAAAETAEPVADDTVGDDEDYSAWMDDTAEANGLGTDAGASAGPGGQASPADSEPPAKG</sequence>
<dbReference type="Proteomes" id="UP001600064">
    <property type="component" value="Unassembled WGS sequence"/>
</dbReference>
<dbReference type="Pfam" id="PF15413">
    <property type="entry name" value="PH_11"/>
    <property type="match status" value="1"/>
</dbReference>
<dbReference type="EMBL" id="JAZGUE010000002">
    <property type="protein sequence ID" value="KAL2269407.1"/>
    <property type="molecule type" value="Genomic_DNA"/>
</dbReference>
<evidence type="ECO:0000256" key="5">
    <source>
        <dbReference type="ARBA" id="ARBA00022989"/>
    </source>
</evidence>
<feature type="region of interest" description="Disordered" evidence="9">
    <location>
        <begin position="549"/>
        <end position="594"/>
    </location>
</feature>
<evidence type="ECO:0000256" key="4">
    <source>
        <dbReference type="ARBA" id="ARBA00022824"/>
    </source>
</evidence>
<organism evidence="12 13">
    <name type="scientific">Remersonia thermophila</name>
    <dbReference type="NCBI Taxonomy" id="72144"/>
    <lineage>
        <taxon>Eukaryota</taxon>
        <taxon>Fungi</taxon>
        <taxon>Dikarya</taxon>
        <taxon>Ascomycota</taxon>
        <taxon>Pezizomycotina</taxon>
        <taxon>Sordariomycetes</taxon>
        <taxon>Sordariomycetidae</taxon>
        <taxon>Sordariales</taxon>
        <taxon>Sordariales incertae sedis</taxon>
        <taxon>Remersonia</taxon>
    </lineage>
</organism>
<gene>
    <name evidence="12" type="ORF">VTJ83DRAFT_1591</name>
</gene>
<evidence type="ECO:0000313" key="12">
    <source>
        <dbReference type="EMBL" id="KAL2269407.1"/>
    </source>
</evidence>
<feature type="region of interest" description="Disordered" evidence="9">
    <location>
        <begin position="491"/>
        <end position="532"/>
    </location>
</feature>
<feature type="compositionally biased region" description="Low complexity" evidence="9">
    <location>
        <begin position="821"/>
        <end position="832"/>
    </location>
</feature>
<evidence type="ECO:0000259" key="11">
    <source>
        <dbReference type="PROSITE" id="PS51847"/>
    </source>
</evidence>
<feature type="region of interest" description="Disordered" evidence="9">
    <location>
        <begin position="628"/>
        <end position="872"/>
    </location>
</feature>
<protein>
    <recommendedName>
        <fullName evidence="11">SMP-LTD domain-containing protein</fullName>
    </recommendedName>
</protein>
<dbReference type="InterPro" id="IPR058801">
    <property type="entry name" value="PDZD8_N"/>
</dbReference>
<keyword evidence="5 10" id="KW-1133">Transmembrane helix</keyword>
<evidence type="ECO:0000256" key="2">
    <source>
        <dbReference type="ARBA" id="ARBA00022448"/>
    </source>
</evidence>
<keyword evidence="6" id="KW-0445">Lipid transport</keyword>
<dbReference type="PANTHER" id="PTHR13466">
    <property type="entry name" value="TEX2 PROTEIN-RELATED"/>
    <property type="match status" value="1"/>
</dbReference>
<dbReference type="PROSITE" id="PS51847">
    <property type="entry name" value="SMP"/>
    <property type="match status" value="1"/>
</dbReference>
<feature type="compositionally biased region" description="Basic and acidic residues" evidence="9">
    <location>
        <begin position="520"/>
        <end position="532"/>
    </location>
</feature>
<feature type="compositionally biased region" description="Polar residues" evidence="9">
    <location>
        <begin position="685"/>
        <end position="713"/>
    </location>
</feature>
<feature type="compositionally biased region" description="Low complexity" evidence="9">
    <location>
        <begin position="745"/>
        <end position="756"/>
    </location>
</feature>
<comment type="caution">
    <text evidence="12">The sequence shown here is derived from an EMBL/GenBank/DDBJ whole genome shotgun (WGS) entry which is preliminary data.</text>
</comment>
<feature type="compositionally biased region" description="Pro residues" evidence="9">
    <location>
        <begin position="793"/>
        <end position="803"/>
    </location>
</feature>
<feature type="compositionally biased region" description="Acidic residues" evidence="9">
    <location>
        <begin position="985"/>
        <end position="996"/>
    </location>
</feature>
<proteinExistence type="predicted"/>
<feature type="compositionally biased region" description="Low complexity" evidence="9">
    <location>
        <begin position="549"/>
        <end position="564"/>
    </location>
</feature>
<keyword evidence="3 10" id="KW-0812">Transmembrane</keyword>
<feature type="region of interest" description="Disordered" evidence="9">
    <location>
        <begin position="905"/>
        <end position="1034"/>
    </location>
</feature>
<evidence type="ECO:0000256" key="6">
    <source>
        <dbReference type="ARBA" id="ARBA00023055"/>
    </source>
</evidence>
<dbReference type="CDD" id="cd21675">
    <property type="entry name" value="SMP_TEX2"/>
    <property type="match status" value="1"/>
</dbReference>
<evidence type="ECO:0000256" key="1">
    <source>
        <dbReference type="ARBA" id="ARBA00004586"/>
    </source>
</evidence>
<evidence type="ECO:0000256" key="7">
    <source>
        <dbReference type="ARBA" id="ARBA00023121"/>
    </source>
</evidence>
<evidence type="ECO:0000256" key="8">
    <source>
        <dbReference type="ARBA" id="ARBA00023136"/>
    </source>
</evidence>
<feature type="compositionally biased region" description="Low complexity" evidence="9">
    <location>
        <begin position="628"/>
        <end position="664"/>
    </location>
</feature>
<comment type="subcellular location">
    <subcellularLocation>
        <location evidence="1">Endoplasmic reticulum membrane</location>
    </subcellularLocation>
</comment>
<evidence type="ECO:0000256" key="10">
    <source>
        <dbReference type="SAM" id="Phobius"/>
    </source>
</evidence>
<keyword evidence="8 10" id="KW-0472">Membrane</keyword>
<evidence type="ECO:0000256" key="3">
    <source>
        <dbReference type="ARBA" id="ARBA00022692"/>
    </source>
</evidence>
<dbReference type="PANTHER" id="PTHR13466:SF19">
    <property type="entry name" value="NUCLEUS-VACUOLE JUNCTION PROTEIN 2"/>
    <property type="match status" value="1"/>
</dbReference>